<keyword evidence="8 10" id="KW-1133">Transmembrane helix</keyword>
<feature type="transmembrane region" description="Helical" evidence="10">
    <location>
        <begin position="291"/>
        <end position="312"/>
    </location>
</feature>
<comment type="caution">
    <text evidence="11">The sequence shown here is derived from an EMBL/GenBank/DDBJ whole genome shotgun (WGS) entry which is preliminary data.</text>
</comment>
<comment type="similarity">
    <text evidence="2">Belongs to the polyprenol kinase family.</text>
</comment>
<dbReference type="EC" id="2.7.1.108" evidence="3"/>
<keyword evidence="4" id="KW-0808">Transferase</keyword>
<dbReference type="AlphaFoldDB" id="A0A834WNG9"/>
<dbReference type="EMBL" id="JAAIUW010000007">
    <property type="protein sequence ID" value="KAF7823354.1"/>
    <property type="molecule type" value="Genomic_DNA"/>
</dbReference>
<dbReference type="PANTHER" id="PTHR13205">
    <property type="entry name" value="TRANSMEMBRANE PROTEIN 15-RELATED"/>
    <property type="match status" value="1"/>
</dbReference>
<sequence>MASYTTSLLNGERVVVLFFISRLLFSLPLSLLSHGLALSLLALASFFLEIRYESSDSLSLFPIRPGASSGIMLGAVTLPSVMLSRLIQLSRALPLGEVKLQELQYLTLQYWATSASCLSVLIFLSLVSRRVPFKRSDWCVRLSLCFSLLQAVACFVFFTATSENGLHIALKLSWVLCHGLAAVKLVQHFLSTFPSCASIGEVLLVTAGIVLYFGDTLLHTIAKLIGLLMSSELVTAEYGISRSEISIVIQGLVLGLLLFPISFKYILQIWEWYTNTASAEARRNNDIERSLIFFASLGLVMIVIVPSWMQFVHEFHMHPFYWVLSFVFSEPLKRLSLCIYWVCVICVSVFRFYNISKNSKIERILLRKYYHLMAVSMFVPALIFQPKLLDLAFGAALAVFLTLEITRVWRIWPLGQPIHQFMNAFTDHRDSDLLIVSHFSLLLGCALPIWMSSGYNDRPLAPFAGILSLGIGDTMASMVGYKYGVLRWSKTGKKTVEGTAAGITSVLAACSLLLPLIGSLYLSL</sequence>
<accession>A0A834WNG9</accession>
<keyword evidence="9 10" id="KW-0472">Membrane</keyword>
<keyword evidence="5 10" id="KW-0812">Transmembrane</keyword>
<evidence type="ECO:0000256" key="6">
    <source>
        <dbReference type="ARBA" id="ARBA00022777"/>
    </source>
</evidence>
<evidence type="ECO:0000256" key="5">
    <source>
        <dbReference type="ARBA" id="ARBA00022692"/>
    </source>
</evidence>
<evidence type="ECO:0000313" key="11">
    <source>
        <dbReference type="EMBL" id="KAF7823354.1"/>
    </source>
</evidence>
<dbReference type="GO" id="GO:0043048">
    <property type="term" value="P:dolichyl monophosphate biosynthetic process"/>
    <property type="evidence" value="ECO:0007669"/>
    <property type="project" value="TreeGrafter"/>
</dbReference>
<dbReference type="GO" id="GO:0005789">
    <property type="term" value="C:endoplasmic reticulum membrane"/>
    <property type="evidence" value="ECO:0007669"/>
    <property type="project" value="UniProtKB-SubCell"/>
</dbReference>
<feature type="transmembrane region" description="Helical" evidence="10">
    <location>
        <begin position="23"/>
        <end position="48"/>
    </location>
</feature>
<evidence type="ECO:0000256" key="2">
    <source>
        <dbReference type="ARBA" id="ARBA00010794"/>
    </source>
</evidence>
<feature type="transmembrane region" description="Helical" evidence="10">
    <location>
        <begin position="108"/>
        <end position="127"/>
    </location>
</feature>
<evidence type="ECO:0000313" key="12">
    <source>
        <dbReference type="Proteomes" id="UP000634136"/>
    </source>
</evidence>
<dbReference type="OrthoDB" id="377083at2759"/>
<feature type="transmembrane region" description="Helical" evidence="10">
    <location>
        <begin position="245"/>
        <end position="270"/>
    </location>
</feature>
<feature type="transmembrane region" description="Helical" evidence="10">
    <location>
        <begin position="463"/>
        <end position="481"/>
    </location>
</feature>
<evidence type="ECO:0000256" key="9">
    <source>
        <dbReference type="ARBA" id="ARBA00023136"/>
    </source>
</evidence>
<evidence type="ECO:0000256" key="10">
    <source>
        <dbReference type="SAM" id="Phobius"/>
    </source>
</evidence>
<dbReference type="GO" id="GO:0004168">
    <property type="term" value="F:dolichol kinase activity"/>
    <property type="evidence" value="ECO:0007669"/>
    <property type="project" value="UniProtKB-EC"/>
</dbReference>
<proteinExistence type="inferred from homology"/>
<evidence type="ECO:0000256" key="7">
    <source>
        <dbReference type="ARBA" id="ARBA00022824"/>
    </source>
</evidence>
<evidence type="ECO:0000256" key="3">
    <source>
        <dbReference type="ARBA" id="ARBA00012132"/>
    </source>
</evidence>
<feature type="transmembrane region" description="Helical" evidence="10">
    <location>
        <begin position="139"/>
        <end position="160"/>
    </location>
</feature>
<evidence type="ECO:0000256" key="4">
    <source>
        <dbReference type="ARBA" id="ARBA00022679"/>
    </source>
</evidence>
<gene>
    <name evidence="11" type="ORF">G2W53_021498</name>
</gene>
<keyword evidence="6 11" id="KW-0418">Kinase</keyword>
<protein>
    <recommendedName>
        <fullName evidence="3">dolichol kinase</fullName>
        <ecNumber evidence="3">2.7.1.108</ecNumber>
    </recommendedName>
</protein>
<name>A0A834WNG9_9FABA</name>
<organism evidence="11 12">
    <name type="scientific">Senna tora</name>
    <dbReference type="NCBI Taxonomy" id="362788"/>
    <lineage>
        <taxon>Eukaryota</taxon>
        <taxon>Viridiplantae</taxon>
        <taxon>Streptophyta</taxon>
        <taxon>Embryophyta</taxon>
        <taxon>Tracheophyta</taxon>
        <taxon>Spermatophyta</taxon>
        <taxon>Magnoliopsida</taxon>
        <taxon>eudicotyledons</taxon>
        <taxon>Gunneridae</taxon>
        <taxon>Pentapetalae</taxon>
        <taxon>rosids</taxon>
        <taxon>fabids</taxon>
        <taxon>Fabales</taxon>
        <taxon>Fabaceae</taxon>
        <taxon>Caesalpinioideae</taxon>
        <taxon>Cassia clade</taxon>
        <taxon>Senna</taxon>
    </lineage>
</organism>
<evidence type="ECO:0000256" key="1">
    <source>
        <dbReference type="ARBA" id="ARBA00004477"/>
    </source>
</evidence>
<dbReference type="PANTHER" id="PTHR13205:SF15">
    <property type="entry name" value="DOLICHOL KINASE"/>
    <property type="match status" value="1"/>
</dbReference>
<comment type="subcellular location">
    <subcellularLocation>
        <location evidence="1">Endoplasmic reticulum membrane</location>
        <topology evidence="1">Multi-pass membrane protein</topology>
    </subcellularLocation>
</comment>
<keyword evidence="7" id="KW-0256">Endoplasmic reticulum</keyword>
<feature type="transmembrane region" description="Helical" evidence="10">
    <location>
        <begin position="391"/>
        <end position="412"/>
    </location>
</feature>
<feature type="transmembrane region" description="Helical" evidence="10">
    <location>
        <begin position="365"/>
        <end position="385"/>
    </location>
</feature>
<dbReference type="InterPro" id="IPR032974">
    <property type="entry name" value="Polypren_kinase"/>
</dbReference>
<keyword evidence="12" id="KW-1185">Reference proteome</keyword>
<feature type="transmembrane region" description="Helical" evidence="10">
    <location>
        <begin position="69"/>
        <end position="88"/>
    </location>
</feature>
<dbReference type="Proteomes" id="UP000634136">
    <property type="component" value="Unassembled WGS sequence"/>
</dbReference>
<evidence type="ECO:0000256" key="8">
    <source>
        <dbReference type="ARBA" id="ARBA00022989"/>
    </source>
</evidence>
<feature type="transmembrane region" description="Helical" evidence="10">
    <location>
        <begin position="332"/>
        <end position="353"/>
    </location>
</feature>
<reference evidence="11" key="1">
    <citation type="submission" date="2020-09" db="EMBL/GenBank/DDBJ databases">
        <title>Genome-Enabled Discovery of Anthraquinone Biosynthesis in Senna tora.</title>
        <authorList>
            <person name="Kang S.-H."/>
            <person name="Pandey R.P."/>
            <person name="Lee C.-M."/>
            <person name="Sim J.-S."/>
            <person name="Jeong J.-T."/>
            <person name="Choi B.-S."/>
            <person name="Jung M."/>
            <person name="Ginzburg D."/>
            <person name="Zhao K."/>
            <person name="Won S.Y."/>
            <person name="Oh T.-J."/>
            <person name="Yu Y."/>
            <person name="Kim N.-H."/>
            <person name="Lee O.R."/>
            <person name="Lee T.-H."/>
            <person name="Bashyal P."/>
            <person name="Kim T.-S."/>
            <person name="Lee W.-H."/>
            <person name="Kawkins C."/>
            <person name="Kim C.-K."/>
            <person name="Kim J.S."/>
            <person name="Ahn B.O."/>
            <person name="Rhee S.Y."/>
            <person name="Sohng J.K."/>
        </authorList>
    </citation>
    <scope>NUCLEOTIDE SEQUENCE</scope>
    <source>
        <tissue evidence="11">Leaf</tissue>
    </source>
</reference>
<feature type="transmembrane region" description="Helical" evidence="10">
    <location>
        <begin position="433"/>
        <end position="451"/>
    </location>
</feature>
<feature type="transmembrane region" description="Helical" evidence="10">
    <location>
        <begin position="501"/>
        <end position="522"/>
    </location>
</feature>